<protein>
    <submittedName>
        <fullName evidence="1">Uncharacterized protein</fullName>
    </submittedName>
</protein>
<reference evidence="1 2" key="1">
    <citation type="submission" date="2024-07" db="EMBL/GenBank/DDBJ databases">
        <title>Section-level genome sequencing and comparative genomics of Aspergillus sections Usti and Cavernicolus.</title>
        <authorList>
            <consortium name="Lawrence Berkeley National Laboratory"/>
            <person name="Nybo J.L."/>
            <person name="Vesth T.C."/>
            <person name="Theobald S."/>
            <person name="Frisvad J.C."/>
            <person name="Larsen T.O."/>
            <person name="Kjaerboelling I."/>
            <person name="Rothschild-Mancinelli K."/>
            <person name="Lyhne E.K."/>
            <person name="Kogle M.E."/>
            <person name="Barry K."/>
            <person name="Clum A."/>
            <person name="Na H."/>
            <person name="Ledsgaard L."/>
            <person name="Lin J."/>
            <person name="Lipzen A."/>
            <person name="Kuo A."/>
            <person name="Riley R."/>
            <person name="Mondo S."/>
            <person name="Labutti K."/>
            <person name="Haridas S."/>
            <person name="Pangalinan J."/>
            <person name="Salamov A.A."/>
            <person name="Simmons B.A."/>
            <person name="Magnuson J.K."/>
            <person name="Chen J."/>
            <person name="Drula E."/>
            <person name="Henrissat B."/>
            <person name="Wiebenga A."/>
            <person name="Lubbers R.J."/>
            <person name="Gomes A.C."/>
            <person name="Macurrencykelacurrency M.R."/>
            <person name="Stajich J."/>
            <person name="Grigoriev I.V."/>
            <person name="Mortensen U.H."/>
            <person name="De Vries R.P."/>
            <person name="Baker S.E."/>
            <person name="Andersen M.R."/>
        </authorList>
    </citation>
    <scope>NUCLEOTIDE SEQUENCE [LARGE SCALE GENOMIC DNA]</scope>
    <source>
        <strain evidence="1 2">CBS 449.75</strain>
    </source>
</reference>
<accession>A0ABR4LDX7</accession>
<dbReference type="EMBL" id="JBFXLQ010000062">
    <property type="protein sequence ID" value="KAL2862735.1"/>
    <property type="molecule type" value="Genomic_DNA"/>
</dbReference>
<dbReference type="Proteomes" id="UP001610432">
    <property type="component" value="Unassembled WGS sequence"/>
</dbReference>
<sequence length="165" mass="18128">MLPHGLSRCVEGLASKERGFSFGNHLRLQTRRATENRNNASAFFSESESVGVFGCDGTLGHLRLFPGYHGHATNLSLQSGNLDRLCGNEPWNRSNLRNTPAGHSCAILLGEASSNLIQREFRGLLWAKIEKMRKAEQVESGCGLRNRACGGFSGKSLAQKWNKPD</sequence>
<evidence type="ECO:0000313" key="1">
    <source>
        <dbReference type="EMBL" id="KAL2862735.1"/>
    </source>
</evidence>
<dbReference type="RefSeq" id="XP_070881714.1">
    <property type="nucleotide sequence ID" value="XM_071026801.1"/>
</dbReference>
<gene>
    <name evidence="1" type="ORF">BJX67DRAFT_290825</name>
</gene>
<dbReference type="GeneID" id="98141873"/>
<evidence type="ECO:0000313" key="2">
    <source>
        <dbReference type="Proteomes" id="UP001610432"/>
    </source>
</evidence>
<organism evidence="1 2">
    <name type="scientific">Aspergillus lucknowensis</name>
    <dbReference type="NCBI Taxonomy" id="176173"/>
    <lineage>
        <taxon>Eukaryota</taxon>
        <taxon>Fungi</taxon>
        <taxon>Dikarya</taxon>
        <taxon>Ascomycota</taxon>
        <taxon>Pezizomycotina</taxon>
        <taxon>Eurotiomycetes</taxon>
        <taxon>Eurotiomycetidae</taxon>
        <taxon>Eurotiales</taxon>
        <taxon>Aspergillaceae</taxon>
        <taxon>Aspergillus</taxon>
        <taxon>Aspergillus subgen. Nidulantes</taxon>
    </lineage>
</organism>
<name>A0ABR4LDX7_9EURO</name>
<proteinExistence type="predicted"/>
<comment type="caution">
    <text evidence="1">The sequence shown here is derived from an EMBL/GenBank/DDBJ whole genome shotgun (WGS) entry which is preliminary data.</text>
</comment>
<keyword evidence="2" id="KW-1185">Reference proteome</keyword>